<gene>
    <name evidence="7" type="ORF">PPRIM_AZ9-3.1.T0400254</name>
</gene>
<accession>A0A8S1LKN6</accession>
<dbReference type="Proteomes" id="UP000688137">
    <property type="component" value="Unassembled WGS sequence"/>
</dbReference>
<evidence type="ECO:0000256" key="6">
    <source>
        <dbReference type="SAM" id="MobiDB-lite"/>
    </source>
</evidence>
<name>A0A8S1LKN6_PARPR</name>
<dbReference type="InterPro" id="IPR029358">
    <property type="entry name" value="CFAP96"/>
</dbReference>
<evidence type="ECO:0000256" key="4">
    <source>
        <dbReference type="ARBA" id="ARBA00035656"/>
    </source>
</evidence>
<dbReference type="PANTHER" id="PTHR31144:SF1">
    <property type="entry name" value="UPF0602 PROTEIN C4ORF47"/>
    <property type="match status" value="1"/>
</dbReference>
<reference evidence="7" key="1">
    <citation type="submission" date="2021-01" db="EMBL/GenBank/DDBJ databases">
        <authorList>
            <consortium name="Genoscope - CEA"/>
            <person name="William W."/>
        </authorList>
    </citation>
    <scope>NUCLEOTIDE SEQUENCE</scope>
</reference>
<proteinExistence type="inferred from homology"/>
<comment type="subcellular location">
    <subcellularLocation>
        <location evidence="1">Cytoplasm</location>
        <location evidence="1">Cytoskeleton</location>
        <location evidence="1">Microtubule organizing center</location>
        <location evidence="1">Centrosome</location>
    </subcellularLocation>
</comment>
<keyword evidence="3" id="KW-0206">Cytoskeleton</keyword>
<feature type="region of interest" description="Disordered" evidence="6">
    <location>
        <begin position="136"/>
        <end position="174"/>
    </location>
</feature>
<dbReference type="GO" id="GO:0005813">
    <property type="term" value="C:centrosome"/>
    <property type="evidence" value="ECO:0007669"/>
    <property type="project" value="UniProtKB-SubCell"/>
</dbReference>
<dbReference type="Pfam" id="PF15239">
    <property type="entry name" value="CFAP96-like"/>
    <property type="match status" value="1"/>
</dbReference>
<evidence type="ECO:0000256" key="3">
    <source>
        <dbReference type="ARBA" id="ARBA00023212"/>
    </source>
</evidence>
<feature type="compositionally biased region" description="Basic and acidic residues" evidence="6">
    <location>
        <begin position="44"/>
        <end position="55"/>
    </location>
</feature>
<evidence type="ECO:0000256" key="5">
    <source>
        <dbReference type="ARBA" id="ARBA00035693"/>
    </source>
</evidence>
<protein>
    <recommendedName>
        <fullName evidence="5">Cilia-and flagella-associated protein 96</fullName>
    </recommendedName>
</protein>
<organism evidence="7 8">
    <name type="scientific">Paramecium primaurelia</name>
    <dbReference type="NCBI Taxonomy" id="5886"/>
    <lineage>
        <taxon>Eukaryota</taxon>
        <taxon>Sar</taxon>
        <taxon>Alveolata</taxon>
        <taxon>Ciliophora</taxon>
        <taxon>Intramacronucleata</taxon>
        <taxon>Oligohymenophorea</taxon>
        <taxon>Peniculida</taxon>
        <taxon>Parameciidae</taxon>
        <taxon>Paramecium</taxon>
    </lineage>
</organism>
<dbReference type="OMA" id="PPRNDQG"/>
<sequence length="377" mass="43519">MTDKEATLREIGKKALAETEKLATIQRFGLFSSPVPLGMGDNSYDNKPRPPRNDQGKPITSPSNIKITAPKQGKIKSSYFSLLGFTTIGDKYLDPERRIRIQELEEKKKYSSDDKKNFVPPSGYKEIIGSSYSHMPDYEIPKGPNNHKGPDNRVHIGPKNITTNPSSKDIGQFPKHEKDEYNRYQQFERERIFKEQKLLKDKQPFKSTIYTTDNFSSDKQVYGETNLPKPTQVKEFKPNIMKHEAPFKPSNPTKSGETGCLGKYPEYKGDPLKPTQRRDFVKGKEPFKQCQKQIKTQSFNGYSETYSKYLLFPIQSQKRTQQPRVLSQIKYQQNKHPNYTENYQDSQNLLLITILKFINNSLSKITFKSICIYSSKL</sequence>
<evidence type="ECO:0000313" key="7">
    <source>
        <dbReference type="EMBL" id="CAD8067369.1"/>
    </source>
</evidence>
<dbReference type="AlphaFoldDB" id="A0A8S1LKN6"/>
<dbReference type="PANTHER" id="PTHR31144">
    <property type="entry name" value="UPF0602 PROTEIN C4ORF47"/>
    <property type="match status" value="1"/>
</dbReference>
<feature type="region of interest" description="Disordered" evidence="6">
    <location>
        <begin position="35"/>
        <end position="70"/>
    </location>
</feature>
<dbReference type="GO" id="GO:0005881">
    <property type="term" value="C:cytoplasmic microtubule"/>
    <property type="evidence" value="ECO:0007669"/>
    <property type="project" value="TreeGrafter"/>
</dbReference>
<keyword evidence="8" id="KW-1185">Reference proteome</keyword>
<comment type="caution">
    <text evidence="7">The sequence shown here is derived from an EMBL/GenBank/DDBJ whole genome shotgun (WGS) entry which is preliminary data.</text>
</comment>
<evidence type="ECO:0000256" key="1">
    <source>
        <dbReference type="ARBA" id="ARBA00004300"/>
    </source>
</evidence>
<evidence type="ECO:0000256" key="2">
    <source>
        <dbReference type="ARBA" id="ARBA00022490"/>
    </source>
</evidence>
<keyword evidence="2" id="KW-0963">Cytoplasm</keyword>
<dbReference type="EMBL" id="CAJJDM010000039">
    <property type="protein sequence ID" value="CAD8067369.1"/>
    <property type="molecule type" value="Genomic_DNA"/>
</dbReference>
<feature type="compositionally biased region" description="Polar residues" evidence="6">
    <location>
        <begin position="160"/>
        <end position="169"/>
    </location>
</feature>
<evidence type="ECO:0000313" key="8">
    <source>
        <dbReference type="Proteomes" id="UP000688137"/>
    </source>
</evidence>
<comment type="similarity">
    <text evidence="4">Belongs to the CFAP96 family.</text>
</comment>